<feature type="signal peptide" evidence="9">
    <location>
        <begin position="1"/>
        <end position="26"/>
    </location>
</feature>
<evidence type="ECO:0000313" key="11">
    <source>
        <dbReference type="Proteomes" id="UP001352263"/>
    </source>
</evidence>
<dbReference type="InterPro" id="IPR051906">
    <property type="entry name" value="TolC-like"/>
</dbReference>
<evidence type="ECO:0000256" key="6">
    <source>
        <dbReference type="ARBA" id="ARBA00023136"/>
    </source>
</evidence>
<sequence length="406" mass="43678">MRAYILIHTIFAAAALFFLRLPVAHAGDFPDSLKAAVEAAWQRSPQARTLEAKRDEILAGHEAARSWIAGSPSIGVSERSDRWNNRAGSREREISLSAPVWMPGQVSARRMQADAEAAELEARIASLRLTLAGEVRERIWAVAAAKESLAEATLRQNTIEATAGDVMRRVKAGDLARTDGMLAQQEALAAKAGVVDTQLKLREALLRFTTLTGITDIPPMEPEPLAAVAVESHPRLYASKAAVRNAQALLDVASKTRSEPPTVGVALRREREAFGGETASSVTLGIEIPIGTVARSRPLETAARTRLATASAEASQSEAMLQADIALAREQMSASEQALDVSASRVALAREHAQLIEKAFRMGERGLADMLRAQSLLHEAEAAERQQRVALGLARARLNQAFGVSP</sequence>
<evidence type="ECO:0000256" key="4">
    <source>
        <dbReference type="ARBA" id="ARBA00022452"/>
    </source>
</evidence>
<organism evidence="10 11">
    <name type="scientific">Noviherbaspirillum album</name>
    <dbReference type="NCBI Taxonomy" id="3080276"/>
    <lineage>
        <taxon>Bacteria</taxon>
        <taxon>Pseudomonadati</taxon>
        <taxon>Pseudomonadota</taxon>
        <taxon>Betaproteobacteria</taxon>
        <taxon>Burkholderiales</taxon>
        <taxon>Oxalobacteraceae</taxon>
        <taxon>Noviherbaspirillum</taxon>
    </lineage>
</organism>
<proteinExistence type="inferred from homology"/>
<evidence type="ECO:0000256" key="2">
    <source>
        <dbReference type="ARBA" id="ARBA00007613"/>
    </source>
</evidence>
<keyword evidence="8" id="KW-0175">Coiled coil</keyword>
<keyword evidence="9" id="KW-0732">Signal</keyword>
<protein>
    <submittedName>
        <fullName evidence="10">TolC family protein</fullName>
    </submittedName>
</protein>
<accession>A0ABU6JDN4</accession>
<dbReference type="EMBL" id="JAWIIV010000020">
    <property type="protein sequence ID" value="MEC4721635.1"/>
    <property type="molecule type" value="Genomic_DNA"/>
</dbReference>
<keyword evidence="5" id="KW-0812">Transmembrane</keyword>
<evidence type="ECO:0000256" key="1">
    <source>
        <dbReference type="ARBA" id="ARBA00004442"/>
    </source>
</evidence>
<dbReference type="SUPFAM" id="SSF56954">
    <property type="entry name" value="Outer membrane efflux proteins (OEP)"/>
    <property type="match status" value="1"/>
</dbReference>
<gene>
    <name evidence="10" type="ORF">RY831_20925</name>
</gene>
<keyword evidence="4" id="KW-1134">Transmembrane beta strand</keyword>
<keyword evidence="6" id="KW-0472">Membrane</keyword>
<comment type="similarity">
    <text evidence="2">Belongs to the outer membrane factor (OMF) (TC 1.B.17) family.</text>
</comment>
<evidence type="ECO:0000256" key="3">
    <source>
        <dbReference type="ARBA" id="ARBA00022448"/>
    </source>
</evidence>
<dbReference type="Gene3D" id="1.20.1600.10">
    <property type="entry name" value="Outer membrane efflux proteins (OEP)"/>
    <property type="match status" value="1"/>
</dbReference>
<feature type="coiled-coil region" evidence="8">
    <location>
        <begin position="110"/>
        <end position="137"/>
    </location>
</feature>
<evidence type="ECO:0000256" key="8">
    <source>
        <dbReference type="SAM" id="Coils"/>
    </source>
</evidence>
<comment type="caution">
    <text evidence="10">The sequence shown here is derived from an EMBL/GenBank/DDBJ whole genome shotgun (WGS) entry which is preliminary data.</text>
</comment>
<keyword evidence="11" id="KW-1185">Reference proteome</keyword>
<keyword evidence="7" id="KW-0998">Cell outer membrane</keyword>
<comment type="subcellular location">
    <subcellularLocation>
        <location evidence="1">Cell outer membrane</location>
    </subcellularLocation>
</comment>
<dbReference type="PANTHER" id="PTHR30026:SF20">
    <property type="entry name" value="OUTER MEMBRANE PROTEIN TOLC"/>
    <property type="match status" value="1"/>
</dbReference>
<dbReference type="Pfam" id="PF02321">
    <property type="entry name" value="OEP"/>
    <property type="match status" value="1"/>
</dbReference>
<evidence type="ECO:0000313" key="10">
    <source>
        <dbReference type="EMBL" id="MEC4721635.1"/>
    </source>
</evidence>
<dbReference type="RefSeq" id="WP_326508320.1">
    <property type="nucleotide sequence ID" value="NZ_JAWIIV010000020.1"/>
</dbReference>
<dbReference type="PANTHER" id="PTHR30026">
    <property type="entry name" value="OUTER MEMBRANE PROTEIN TOLC"/>
    <property type="match status" value="1"/>
</dbReference>
<evidence type="ECO:0000256" key="7">
    <source>
        <dbReference type="ARBA" id="ARBA00023237"/>
    </source>
</evidence>
<evidence type="ECO:0000256" key="9">
    <source>
        <dbReference type="SAM" id="SignalP"/>
    </source>
</evidence>
<dbReference type="InterPro" id="IPR003423">
    <property type="entry name" value="OMP_efflux"/>
</dbReference>
<reference evidence="10 11" key="1">
    <citation type="submission" date="2023-10" db="EMBL/GenBank/DDBJ databases">
        <title>Noviherbaspirillum sp. CPCC 100848 genome assembly.</title>
        <authorList>
            <person name="Li X.Y."/>
            <person name="Fang X.M."/>
        </authorList>
    </citation>
    <scope>NUCLEOTIDE SEQUENCE [LARGE SCALE GENOMIC DNA]</scope>
    <source>
        <strain evidence="10 11">CPCC 100848</strain>
    </source>
</reference>
<dbReference type="Proteomes" id="UP001352263">
    <property type="component" value="Unassembled WGS sequence"/>
</dbReference>
<feature type="chain" id="PRO_5047416587" evidence="9">
    <location>
        <begin position="27"/>
        <end position="406"/>
    </location>
</feature>
<evidence type="ECO:0000256" key="5">
    <source>
        <dbReference type="ARBA" id="ARBA00022692"/>
    </source>
</evidence>
<keyword evidence="3" id="KW-0813">Transport</keyword>
<name>A0ABU6JDN4_9BURK</name>